<feature type="domain" description="HTH tetR-type" evidence="5">
    <location>
        <begin position="22"/>
        <end position="82"/>
    </location>
</feature>
<evidence type="ECO:0000256" key="1">
    <source>
        <dbReference type="ARBA" id="ARBA00023015"/>
    </source>
</evidence>
<gene>
    <name evidence="6" type="ORF">EV142_102511</name>
</gene>
<dbReference type="InterPro" id="IPR001647">
    <property type="entry name" value="HTH_TetR"/>
</dbReference>
<proteinExistence type="predicted"/>
<dbReference type="Proteomes" id="UP000295270">
    <property type="component" value="Unassembled WGS sequence"/>
</dbReference>
<comment type="caution">
    <text evidence="6">The sequence shown here is derived from an EMBL/GenBank/DDBJ whole genome shotgun (WGS) entry which is preliminary data.</text>
</comment>
<keyword evidence="3" id="KW-0804">Transcription</keyword>
<dbReference type="InterPro" id="IPR011075">
    <property type="entry name" value="TetR_C"/>
</dbReference>
<dbReference type="PROSITE" id="PS50977">
    <property type="entry name" value="HTH_TETR_2"/>
    <property type="match status" value="1"/>
</dbReference>
<dbReference type="Pfam" id="PF00440">
    <property type="entry name" value="TetR_N"/>
    <property type="match status" value="1"/>
</dbReference>
<evidence type="ECO:0000259" key="5">
    <source>
        <dbReference type="PROSITE" id="PS50977"/>
    </source>
</evidence>
<dbReference type="PANTHER" id="PTHR47506:SF3">
    <property type="entry name" value="HTH-TYPE TRANSCRIPTIONAL REGULATOR LMRA"/>
    <property type="match status" value="1"/>
</dbReference>
<dbReference type="InterPro" id="IPR036271">
    <property type="entry name" value="Tet_transcr_reg_TetR-rel_C_sf"/>
</dbReference>
<evidence type="ECO:0000256" key="2">
    <source>
        <dbReference type="ARBA" id="ARBA00023125"/>
    </source>
</evidence>
<reference evidence="6 7" key="1">
    <citation type="journal article" date="2015" name="Stand. Genomic Sci.">
        <title>Genomic Encyclopedia of Bacterial and Archaeal Type Strains, Phase III: the genomes of soil and plant-associated and newly described type strains.</title>
        <authorList>
            <person name="Whitman W.B."/>
            <person name="Woyke T."/>
            <person name="Klenk H.P."/>
            <person name="Zhou Y."/>
            <person name="Lilburn T.G."/>
            <person name="Beck B.J."/>
            <person name="De Vos P."/>
            <person name="Vandamme P."/>
            <person name="Eisen J.A."/>
            <person name="Garrity G."/>
            <person name="Hugenholtz P."/>
            <person name="Kyrpides N.C."/>
        </authorList>
    </citation>
    <scope>NUCLEOTIDE SEQUENCE [LARGE SCALE GENOMIC DNA]</scope>
    <source>
        <strain evidence="6 7">P5626</strain>
    </source>
</reference>
<evidence type="ECO:0000256" key="3">
    <source>
        <dbReference type="ARBA" id="ARBA00023163"/>
    </source>
</evidence>
<dbReference type="InterPro" id="IPR009057">
    <property type="entry name" value="Homeodomain-like_sf"/>
</dbReference>
<name>A0ABY2B4B9_9FLAO</name>
<keyword evidence="7" id="KW-1185">Reference proteome</keyword>
<keyword evidence="1" id="KW-0805">Transcription regulation</keyword>
<dbReference type="Pfam" id="PF16925">
    <property type="entry name" value="TetR_C_13"/>
    <property type="match status" value="1"/>
</dbReference>
<sequence length="209" mass="23578">MRLRPNGLYLYRQKEKIMSKAERTRQFIIEASAPIINKKGMAGTSLTDIMEATKLAKGGIYGNFESKEEICMEAFAYLRSQLANKLDLAVSKGKFAETKLFNLLDVYQNDKSMMEGCPILNFGTEADDTNPGMKELVRKAVFSAQKRFFTIVEEGIKNKELSEELDPEQFSIKVFAMVEGAILCGKLAGNQQMLLVLESIKKEFKSYVL</sequence>
<dbReference type="PANTHER" id="PTHR47506">
    <property type="entry name" value="TRANSCRIPTIONAL REGULATORY PROTEIN"/>
    <property type="match status" value="1"/>
</dbReference>
<accession>A0ABY2B4B9</accession>
<keyword evidence="2 4" id="KW-0238">DNA-binding</keyword>
<evidence type="ECO:0000313" key="7">
    <source>
        <dbReference type="Proteomes" id="UP000295270"/>
    </source>
</evidence>
<protein>
    <submittedName>
        <fullName evidence="6">TetR family transcriptional regulator</fullName>
    </submittedName>
</protein>
<dbReference type="Gene3D" id="1.10.357.10">
    <property type="entry name" value="Tetracycline Repressor, domain 2"/>
    <property type="match status" value="1"/>
</dbReference>
<organism evidence="6 7">
    <name type="scientific">Flavobacterium circumlabens</name>
    <dbReference type="NCBI Taxonomy" id="2133765"/>
    <lineage>
        <taxon>Bacteria</taxon>
        <taxon>Pseudomonadati</taxon>
        <taxon>Bacteroidota</taxon>
        <taxon>Flavobacteriia</taxon>
        <taxon>Flavobacteriales</taxon>
        <taxon>Flavobacteriaceae</taxon>
        <taxon>Flavobacterium</taxon>
    </lineage>
</organism>
<evidence type="ECO:0000256" key="4">
    <source>
        <dbReference type="PROSITE-ProRule" id="PRU00335"/>
    </source>
</evidence>
<dbReference type="SUPFAM" id="SSF48498">
    <property type="entry name" value="Tetracyclin repressor-like, C-terminal domain"/>
    <property type="match status" value="1"/>
</dbReference>
<dbReference type="SUPFAM" id="SSF46689">
    <property type="entry name" value="Homeodomain-like"/>
    <property type="match status" value="1"/>
</dbReference>
<evidence type="ECO:0000313" key="6">
    <source>
        <dbReference type="EMBL" id="TCN59891.1"/>
    </source>
</evidence>
<feature type="DNA-binding region" description="H-T-H motif" evidence="4">
    <location>
        <begin position="45"/>
        <end position="64"/>
    </location>
</feature>
<dbReference type="EMBL" id="SLWA01000002">
    <property type="protein sequence ID" value="TCN59891.1"/>
    <property type="molecule type" value="Genomic_DNA"/>
</dbReference>